<dbReference type="InterPro" id="IPR036388">
    <property type="entry name" value="WH-like_DNA-bd_sf"/>
</dbReference>
<evidence type="ECO:0000256" key="2">
    <source>
        <dbReference type="ARBA" id="ARBA00009695"/>
    </source>
</evidence>
<evidence type="ECO:0000313" key="8">
    <source>
        <dbReference type="EMBL" id="QIN82998.1"/>
    </source>
</evidence>
<evidence type="ECO:0000256" key="3">
    <source>
        <dbReference type="ARBA" id="ARBA00018111"/>
    </source>
</evidence>
<dbReference type="InterPro" id="IPR053926">
    <property type="entry name" value="RecX_HTH_1st"/>
</dbReference>
<dbReference type="GO" id="GO:0006282">
    <property type="term" value="P:regulation of DNA repair"/>
    <property type="evidence" value="ECO:0007669"/>
    <property type="project" value="UniProtKB-UniRule"/>
</dbReference>
<protein>
    <recommendedName>
        <fullName evidence="3 5">Regulatory protein RecX</fullName>
    </recommendedName>
</protein>
<dbReference type="Pfam" id="PF21982">
    <property type="entry name" value="RecX_HTH1"/>
    <property type="match status" value="1"/>
</dbReference>
<dbReference type="HAMAP" id="MF_01114">
    <property type="entry name" value="RecX"/>
    <property type="match status" value="1"/>
</dbReference>
<keyword evidence="9" id="KW-1185">Reference proteome</keyword>
<keyword evidence="4 5" id="KW-0963">Cytoplasm</keyword>
<evidence type="ECO:0000256" key="1">
    <source>
        <dbReference type="ARBA" id="ARBA00004496"/>
    </source>
</evidence>
<feature type="domain" description="RecX second three-helical" evidence="6">
    <location>
        <begin position="105"/>
        <end position="142"/>
    </location>
</feature>
<comment type="function">
    <text evidence="5">Modulates RecA activity.</text>
</comment>
<name>A0A6G8Q998_9ACTN</name>
<evidence type="ECO:0000256" key="5">
    <source>
        <dbReference type="HAMAP-Rule" id="MF_01114"/>
    </source>
</evidence>
<comment type="similarity">
    <text evidence="2 5">Belongs to the RecX family.</text>
</comment>
<organism evidence="8 9">
    <name type="scientific">Rubrobacter tropicus</name>
    <dbReference type="NCBI Taxonomy" id="2653851"/>
    <lineage>
        <taxon>Bacteria</taxon>
        <taxon>Bacillati</taxon>
        <taxon>Actinomycetota</taxon>
        <taxon>Rubrobacteria</taxon>
        <taxon>Rubrobacterales</taxon>
        <taxon>Rubrobacteraceae</taxon>
        <taxon>Rubrobacter</taxon>
    </lineage>
</organism>
<evidence type="ECO:0000313" key="9">
    <source>
        <dbReference type="Proteomes" id="UP000501452"/>
    </source>
</evidence>
<dbReference type="GO" id="GO:0005737">
    <property type="term" value="C:cytoplasm"/>
    <property type="evidence" value="ECO:0007669"/>
    <property type="project" value="UniProtKB-SubCell"/>
</dbReference>
<dbReference type="KEGG" id="rub:GBA63_10315"/>
<evidence type="ECO:0000259" key="7">
    <source>
        <dbReference type="Pfam" id="PF21982"/>
    </source>
</evidence>
<dbReference type="PANTHER" id="PTHR33602">
    <property type="entry name" value="REGULATORY PROTEIN RECX FAMILY PROTEIN"/>
    <property type="match status" value="1"/>
</dbReference>
<reference evidence="8 9" key="1">
    <citation type="submission" date="2019-10" db="EMBL/GenBank/DDBJ databases">
        <title>Rubrobacter sp nov SCSIO 52090 isolated from a deep-sea sediment in the South China Sea.</title>
        <authorList>
            <person name="Chen R.W."/>
        </authorList>
    </citation>
    <scope>NUCLEOTIDE SEQUENCE [LARGE SCALE GENOMIC DNA]</scope>
    <source>
        <strain evidence="8 9">SCSIO 52909</strain>
    </source>
</reference>
<dbReference type="Proteomes" id="UP000501452">
    <property type="component" value="Chromosome"/>
</dbReference>
<dbReference type="InterPro" id="IPR003783">
    <property type="entry name" value="Regulatory_RecX"/>
</dbReference>
<comment type="subcellular location">
    <subcellularLocation>
        <location evidence="1 5">Cytoplasm</location>
    </subcellularLocation>
</comment>
<dbReference type="PANTHER" id="PTHR33602:SF1">
    <property type="entry name" value="REGULATORY PROTEIN RECX FAMILY PROTEIN"/>
    <property type="match status" value="1"/>
</dbReference>
<dbReference type="InterPro" id="IPR053924">
    <property type="entry name" value="RecX_HTH_2nd"/>
</dbReference>
<dbReference type="Pfam" id="PF02631">
    <property type="entry name" value="RecX_HTH2"/>
    <property type="match status" value="1"/>
</dbReference>
<proteinExistence type="inferred from homology"/>
<feature type="domain" description="RecX first three-helical" evidence="7">
    <location>
        <begin position="59"/>
        <end position="98"/>
    </location>
</feature>
<evidence type="ECO:0000259" key="6">
    <source>
        <dbReference type="Pfam" id="PF02631"/>
    </source>
</evidence>
<sequence length="202" mass="22315">MPEITGAKERRNRVRISVDGEFWAELDAAVARERGLREGAAFSCEELEEARVAGERPLAMGRALNLLGYRARSEGEVRERLGRYGYASGTIEVVVARLFELGYLDDEEFARQKAREKAQRYGPRRVSADLLKSGVGREVAAVAVEEEFAGRSELEDARSAVARRYNGVGSEAEARRVYGFLARRGYSAGVCAEVAGEHRGRA</sequence>
<dbReference type="Gene3D" id="1.10.10.10">
    <property type="entry name" value="Winged helix-like DNA-binding domain superfamily/Winged helix DNA-binding domain"/>
    <property type="match status" value="2"/>
</dbReference>
<evidence type="ECO:0000256" key="4">
    <source>
        <dbReference type="ARBA" id="ARBA00022490"/>
    </source>
</evidence>
<accession>A0A6G8Q998</accession>
<dbReference type="RefSeq" id="WP_166175862.1">
    <property type="nucleotide sequence ID" value="NZ_CP045119.1"/>
</dbReference>
<gene>
    <name evidence="5" type="primary">recX</name>
    <name evidence="8" type="ORF">GBA63_10315</name>
</gene>
<dbReference type="EMBL" id="CP045119">
    <property type="protein sequence ID" value="QIN82998.1"/>
    <property type="molecule type" value="Genomic_DNA"/>
</dbReference>
<dbReference type="AlphaFoldDB" id="A0A6G8Q998"/>